<dbReference type="Pfam" id="PF12833">
    <property type="entry name" value="HTH_18"/>
    <property type="match status" value="1"/>
</dbReference>
<keyword evidence="2" id="KW-0238">DNA-binding</keyword>
<dbReference type="PROSITE" id="PS01124">
    <property type="entry name" value="HTH_ARAC_FAMILY_2"/>
    <property type="match status" value="1"/>
</dbReference>
<evidence type="ECO:0000259" key="4">
    <source>
        <dbReference type="PROSITE" id="PS01124"/>
    </source>
</evidence>
<dbReference type="InterPro" id="IPR020449">
    <property type="entry name" value="Tscrpt_reg_AraC-type_HTH"/>
</dbReference>
<evidence type="ECO:0000313" key="5">
    <source>
        <dbReference type="EMBL" id="MCD7110208.1"/>
    </source>
</evidence>
<dbReference type="SMART" id="SM00342">
    <property type="entry name" value="HTH_ARAC"/>
    <property type="match status" value="1"/>
</dbReference>
<evidence type="ECO:0000313" key="6">
    <source>
        <dbReference type="Proteomes" id="UP001139089"/>
    </source>
</evidence>
<dbReference type="GO" id="GO:0003700">
    <property type="term" value="F:DNA-binding transcription factor activity"/>
    <property type="evidence" value="ECO:0007669"/>
    <property type="project" value="InterPro"/>
</dbReference>
<dbReference type="PANTHER" id="PTHR46796:SF14">
    <property type="entry name" value="TRANSCRIPTIONAL REGULATORY PROTEIN"/>
    <property type="match status" value="1"/>
</dbReference>
<sequence>MTFQPRMNNRISGFDVIGTWNRRTYAGVVADLWDVQCARLAGGLYVADAPRLFVVLETLGDPARRLSMAPMSTGTACAKDHGLPGAPCRRLSYIPAGMELRAELQGISAIRHLDLHFDMAALGQRIGGELDPLVLEQPRLMFADPRLIALADLLAAECANPDPLHDLYGDGLALGLFIALMRLPPPSRRLRGALAPWQLRRATEFIEAHCLRGIRLEELAGLTGLSQSHFSQAFKASTGMPPHQWQMKARIEQAKSLLSARKASLSEVAAVTGFADQAHFTRAFRKMSGTTPGRWLRSR</sequence>
<dbReference type="InterPro" id="IPR018060">
    <property type="entry name" value="HTH_AraC"/>
</dbReference>
<dbReference type="InterPro" id="IPR050204">
    <property type="entry name" value="AraC_XylS_family_regulators"/>
</dbReference>
<accession>A0A9X1NVQ1</accession>
<evidence type="ECO:0000256" key="2">
    <source>
        <dbReference type="ARBA" id="ARBA00023125"/>
    </source>
</evidence>
<keyword evidence="1" id="KW-0805">Transcription regulation</keyword>
<proteinExistence type="predicted"/>
<protein>
    <submittedName>
        <fullName evidence="5">AraC family transcriptional regulator</fullName>
    </submittedName>
</protein>
<dbReference type="Gene3D" id="1.10.10.60">
    <property type="entry name" value="Homeodomain-like"/>
    <property type="match status" value="2"/>
</dbReference>
<dbReference type="AlphaFoldDB" id="A0A9X1NVQ1"/>
<dbReference type="SUPFAM" id="SSF46689">
    <property type="entry name" value="Homeodomain-like"/>
    <property type="match status" value="2"/>
</dbReference>
<dbReference type="EMBL" id="JAJOZR010000008">
    <property type="protein sequence ID" value="MCD7110208.1"/>
    <property type="molecule type" value="Genomic_DNA"/>
</dbReference>
<gene>
    <name evidence="5" type="ORF">LRX75_14285</name>
</gene>
<keyword evidence="6" id="KW-1185">Reference proteome</keyword>
<evidence type="ECO:0000256" key="1">
    <source>
        <dbReference type="ARBA" id="ARBA00023015"/>
    </source>
</evidence>
<dbReference type="InterPro" id="IPR018062">
    <property type="entry name" value="HTH_AraC-typ_CS"/>
</dbReference>
<comment type="caution">
    <text evidence="5">The sequence shown here is derived from an EMBL/GenBank/DDBJ whole genome shotgun (WGS) entry which is preliminary data.</text>
</comment>
<name>A0A9X1NVQ1_9HYPH</name>
<dbReference type="RefSeq" id="WP_231815395.1">
    <property type="nucleotide sequence ID" value="NZ_JAJOZR010000008.1"/>
</dbReference>
<feature type="domain" description="HTH araC/xylS-type" evidence="4">
    <location>
        <begin position="200"/>
        <end position="298"/>
    </location>
</feature>
<evidence type="ECO:0000256" key="3">
    <source>
        <dbReference type="ARBA" id="ARBA00023163"/>
    </source>
</evidence>
<organism evidence="5 6">
    <name type="scientific">Rhizobium quercicola</name>
    <dbReference type="NCBI Taxonomy" id="2901226"/>
    <lineage>
        <taxon>Bacteria</taxon>
        <taxon>Pseudomonadati</taxon>
        <taxon>Pseudomonadota</taxon>
        <taxon>Alphaproteobacteria</taxon>
        <taxon>Hyphomicrobiales</taxon>
        <taxon>Rhizobiaceae</taxon>
        <taxon>Rhizobium/Agrobacterium group</taxon>
        <taxon>Rhizobium</taxon>
    </lineage>
</organism>
<dbReference type="PANTHER" id="PTHR46796">
    <property type="entry name" value="HTH-TYPE TRANSCRIPTIONAL ACTIVATOR RHAS-RELATED"/>
    <property type="match status" value="1"/>
</dbReference>
<dbReference type="PRINTS" id="PR00032">
    <property type="entry name" value="HTHARAC"/>
</dbReference>
<reference evidence="5" key="1">
    <citation type="submission" date="2021-12" db="EMBL/GenBank/DDBJ databases">
        <authorList>
            <person name="Li Y."/>
        </authorList>
    </citation>
    <scope>NUCLEOTIDE SEQUENCE</scope>
    <source>
        <strain evidence="5">DKSPLA3</strain>
    </source>
</reference>
<dbReference type="GO" id="GO:0043565">
    <property type="term" value="F:sequence-specific DNA binding"/>
    <property type="evidence" value="ECO:0007669"/>
    <property type="project" value="InterPro"/>
</dbReference>
<dbReference type="Proteomes" id="UP001139089">
    <property type="component" value="Unassembled WGS sequence"/>
</dbReference>
<keyword evidence="3" id="KW-0804">Transcription</keyword>
<dbReference type="InterPro" id="IPR009057">
    <property type="entry name" value="Homeodomain-like_sf"/>
</dbReference>
<dbReference type="PROSITE" id="PS00041">
    <property type="entry name" value="HTH_ARAC_FAMILY_1"/>
    <property type="match status" value="1"/>
</dbReference>